<dbReference type="Gene3D" id="1.20.5.170">
    <property type="match status" value="1"/>
</dbReference>
<dbReference type="GO" id="GO:0090575">
    <property type="term" value="C:RNA polymerase II transcription regulator complex"/>
    <property type="evidence" value="ECO:0007669"/>
    <property type="project" value="TreeGrafter"/>
</dbReference>
<dbReference type="OrthoDB" id="5571888at2759"/>
<dbReference type="PROSITE" id="PS00036">
    <property type="entry name" value="BZIP_BASIC"/>
    <property type="match status" value="1"/>
</dbReference>
<feature type="compositionally biased region" description="Polar residues" evidence="4">
    <location>
        <begin position="458"/>
        <end position="468"/>
    </location>
</feature>
<dbReference type="GO" id="GO:0001228">
    <property type="term" value="F:DNA-binding transcription activator activity, RNA polymerase II-specific"/>
    <property type="evidence" value="ECO:0007669"/>
    <property type="project" value="TreeGrafter"/>
</dbReference>
<dbReference type="Pfam" id="PF00170">
    <property type="entry name" value="bZIP_1"/>
    <property type="match status" value="1"/>
</dbReference>
<dbReference type="Proteomes" id="UP000094020">
    <property type="component" value="Chromosome 2"/>
</dbReference>
<evidence type="ECO:0000313" key="7">
    <source>
        <dbReference type="EMBL" id="WWC67942.1"/>
    </source>
</evidence>
<feature type="compositionally biased region" description="Polar residues" evidence="4">
    <location>
        <begin position="47"/>
        <end position="63"/>
    </location>
</feature>
<dbReference type="CDD" id="cd14810">
    <property type="entry name" value="bZIP_u1"/>
    <property type="match status" value="1"/>
</dbReference>
<dbReference type="GeneID" id="30175417"/>
<name>A0A1B9HVH8_9TREE</name>
<evidence type="ECO:0000256" key="2">
    <source>
        <dbReference type="ARBA" id="ARBA00023242"/>
    </source>
</evidence>
<dbReference type="STRING" id="1296096.A0A1B9HVH8"/>
<feature type="region of interest" description="Disordered" evidence="4">
    <location>
        <begin position="303"/>
        <end position="344"/>
    </location>
</feature>
<dbReference type="EMBL" id="KV700117">
    <property type="protein sequence ID" value="OCF47270.1"/>
    <property type="molecule type" value="Genomic_DNA"/>
</dbReference>
<feature type="domain" description="BZIP" evidence="5">
    <location>
        <begin position="344"/>
        <end position="407"/>
    </location>
</feature>
<dbReference type="SMART" id="SM00338">
    <property type="entry name" value="BRLZ"/>
    <property type="match status" value="1"/>
</dbReference>
<gene>
    <name evidence="6" type="ORF">I206_07048</name>
    <name evidence="7" type="ORF">I206_101861</name>
</gene>
<evidence type="ECO:0000256" key="3">
    <source>
        <dbReference type="SAM" id="Coils"/>
    </source>
</evidence>
<keyword evidence="8" id="KW-1185">Reference proteome</keyword>
<dbReference type="KEGG" id="kpin:30175417"/>
<accession>A0A1B9HVH8</accession>
<reference evidence="6" key="3">
    <citation type="submission" date="2016-07" db="EMBL/GenBank/DDBJ databases">
        <title>Evolution of pathogenesis and genome organization in the Tremellales.</title>
        <authorList>
            <person name="Cuomo C."/>
            <person name="Litvintseva A."/>
            <person name="Heitman J."/>
            <person name="Chen Y."/>
            <person name="Sun S."/>
            <person name="Springer D."/>
            <person name="Dromer F."/>
            <person name="Young S."/>
            <person name="Zeng Q."/>
            <person name="Chapman S."/>
            <person name="Gujja S."/>
            <person name="Saif S."/>
            <person name="Birren B."/>
        </authorList>
    </citation>
    <scope>NUCLEOTIDE SEQUENCE</scope>
    <source>
        <strain evidence="6">CBS 10737</strain>
    </source>
</reference>
<keyword evidence="3" id="KW-0175">Coiled coil</keyword>
<dbReference type="AlphaFoldDB" id="A0A1B9HVH8"/>
<feature type="compositionally biased region" description="Low complexity" evidence="4">
    <location>
        <begin position="196"/>
        <end position="209"/>
    </location>
</feature>
<dbReference type="SUPFAM" id="SSF57959">
    <property type="entry name" value="Leucine zipper domain"/>
    <property type="match status" value="1"/>
</dbReference>
<dbReference type="GO" id="GO:0000976">
    <property type="term" value="F:transcription cis-regulatory region binding"/>
    <property type="evidence" value="ECO:0007669"/>
    <property type="project" value="InterPro"/>
</dbReference>
<feature type="compositionally biased region" description="Basic and acidic residues" evidence="4">
    <location>
        <begin position="256"/>
        <end position="265"/>
    </location>
</feature>
<feature type="compositionally biased region" description="Basic and acidic residues" evidence="4">
    <location>
        <begin position="333"/>
        <end position="344"/>
    </location>
</feature>
<comment type="subcellular location">
    <subcellularLocation>
        <location evidence="1">Nucleus</location>
    </subcellularLocation>
</comment>
<reference evidence="7" key="2">
    <citation type="submission" date="2013-07" db="EMBL/GenBank/DDBJ databases">
        <authorList>
            <consortium name="The Broad Institute Genome Sequencing Platform"/>
            <person name="Cuomo C."/>
            <person name="Litvintseva A."/>
            <person name="Chen Y."/>
            <person name="Heitman J."/>
            <person name="Sun S."/>
            <person name="Springer D."/>
            <person name="Dromer F."/>
            <person name="Young S.K."/>
            <person name="Zeng Q."/>
            <person name="Gargeya S."/>
            <person name="Fitzgerald M."/>
            <person name="Abouelleil A."/>
            <person name="Alvarado L."/>
            <person name="Berlin A.M."/>
            <person name="Chapman S.B."/>
            <person name="Dewar J."/>
            <person name="Goldberg J."/>
            <person name="Griggs A."/>
            <person name="Gujja S."/>
            <person name="Hansen M."/>
            <person name="Howarth C."/>
            <person name="Imamovic A."/>
            <person name="Larimer J."/>
            <person name="McCowan C."/>
            <person name="Murphy C."/>
            <person name="Pearson M."/>
            <person name="Priest M."/>
            <person name="Roberts A."/>
            <person name="Saif S."/>
            <person name="Shea T."/>
            <person name="Sykes S."/>
            <person name="Wortman J."/>
            <person name="Nusbaum C."/>
            <person name="Birren B."/>
        </authorList>
    </citation>
    <scope>NUCLEOTIDE SEQUENCE</scope>
    <source>
        <strain evidence="7">CBS 10737</strain>
    </source>
</reference>
<feature type="region of interest" description="Disordered" evidence="4">
    <location>
        <begin position="458"/>
        <end position="479"/>
    </location>
</feature>
<dbReference type="InterPro" id="IPR050936">
    <property type="entry name" value="AP-1-like"/>
</dbReference>
<dbReference type="PANTHER" id="PTHR40621">
    <property type="entry name" value="TRANSCRIPTION FACTOR KAPC-RELATED"/>
    <property type="match status" value="1"/>
</dbReference>
<dbReference type="InterPro" id="IPR046347">
    <property type="entry name" value="bZIP_sf"/>
</dbReference>
<dbReference type="PROSITE" id="PS50217">
    <property type="entry name" value="BZIP"/>
    <property type="match status" value="1"/>
</dbReference>
<evidence type="ECO:0000259" key="5">
    <source>
        <dbReference type="PROSITE" id="PS50217"/>
    </source>
</evidence>
<evidence type="ECO:0000313" key="6">
    <source>
        <dbReference type="EMBL" id="OCF47270.1"/>
    </source>
</evidence>
<reference evidence="7" key="4">
    <citation type="submission" date="2024-02" db="EMBL/GenBank/DDBJ databases">
        <title>Comparative genomics of Cryptococcus and Kwoniella reveals pathogenesis evolution and contrasting modes of karyotype evolution via chromosome fusion or intercentromeric recombination.</title>
        <authorList>
            <person name="Coelho M.A."/>
            <person name="David-Palma M."/>
            <person name="Shea T."/>
            <person name="Bowers K."/>
            <person name="McGinley-Smith S."/>
            <person name="Mohammad A.W."/>
            <person name="Gnirke A."/>
            <person name="Yurkov A.M."/>
            <person name="Nowrousian M."/>
            <person name="Sun S."/>
            <person name="Cuomo C.A."/>
            <person name="Heitman J."/>
        </authorList>
    </citation>
    <scope>NUCLEOTIDE SEQUENCE</scope>
    <source>
        <strain evidence="7">CBS 10737</strain>
    </source>
</reference>
<evidence type="ECO:0000313" key="8">
    <source>
        <dbReference type="Proteomes" id="UP000094020"/>
    </source>
</evidence>
<evidence type="ECO:0000256" key="1">
    <source>
        <dbReference type="ARBA" id="ARBA00004123"/>
    </source>
</evidence>
<reference evidence="6" key="1">
    <citation type="submission" date="2013-07" db="EMBL/GenBank/DDBJ databases">
        <title>The Genome Sequence of Cryptococcus pinus CBS10737.</title>
        <authorList>
            <consortium name="The Broad Institute Genome Sequencing Platform"/>
            <person name="Cuomo C."/>
            <person name="Litvintseva A."/>
            <person name="Chen Y."/>
            <person name="Heitman J."/>
            <person name="Sun S."/>
            <person name="Springer D."/>
            <person name="Dromer F."/>
            <person name="Young S.K."/>
            <person name="Zeng Q."/>
            <person name="Gargeya S."/>
            <person name="Fitzgerald M."/>
            <person name="Abouelleil A."/>
            <person name="Alvarado L."/>
            <person name="Berlin A.M."/>
            <person name="Chapman S.B."/>
            <person name="Dewar J."/>
            <person name="Goldberg J."/>
            <person name="Griggs A."/>
            <person name="Gujja S."/>
            <person name="Hansen M."/>
            <person name="Howarth C."/>
            <person name="Imamovic A."/>
            <person name="Larimer J."/>
            <person name="McCowan C."/>
            <person name="Murphy C."/>
            <person name="Pearson M."/>
            <person name="Priest M."/>
            <person name="Roberts A."/>
            <person name="Saif S."/>
            <person name="Shea T."/>
            <person name="Sykes S."/>
            <person name="Wortman J."/>
            <person name="Nusbaum C."/>
            <person name="Birren B."/>
        </authorList>
    </citation>
    <scope>NUCLEOTIDE SEQUENCE [LARGE SCALE GENOMIC DNA]</scope>
    <source>
        <strain evidence="6">CBS 10737</strain>
    </source>
</reference>
<dbReference type="InterPro" id="IPR004827">
    <property type="entry name" value="bZIP"/>
</dbReference>
<feature type="region of interest" description="Disordered" evidence="4">
    <location>
        <begin position="196"/>
        <end position="284"/>
    </location>
</feature>
<feature type="region of interest" description="Disordered" evidence="4">
    <location>
        <begin position="45"/>
        <end position="71"/>
    </location>
</feature>
<feature type="coiled-coil region" evidence="3">
    <location>
        <begin position="383"/>
        <end position="410"/>
    </location>
</feature>
<dbReference type="RefSeq" id="XP_019008489.1">
    <property type="nucleotide sequence ID" value="XM_019158743.1"/>
</dbReference>
<feature type="compositionally biased region" description="Polar residues" evidence="4">
    <location>
        <begin position="240"/>
        <end position="250"/>
    </location>
</feature>
<sequence>MSTTMFSPTLTASTNNDDIDMTLSLSQDKGMDNFEALFNFDEYGSSGEASSNTHSPTTASPNDTPSPLPVPIQEPFTFNPDSFGFLTNDASMDFPLDFSFGNELKPGPVVPEEVIQVKQEPIEYNFGEMSNSQSPVTQSRPMPIPQPLLQQDNTVNSNDFAGLPVDQQTALQQLMTNLINYQQAYGLDIPAPRTTTTAPTPVVPAAPSTIQPSMIFGSTTSPSTSTSSQAPAASSQVSPIKQSTTASTSPAEDDEPLRSVEEHEMAAASAGPSRSVRQESVASSGFEDLDTKIDRLVPLNTIFSAGKGKGGKKGGGMSSVVRNDDEELDDDESWRPSPEEYKKLSSKEKRQLRNKLSARAFRTRRKDYIGTLESHIQDRDVVIDEMRSELVNFRSENQDLRRELAALKASTMSILHPESANKSSVSPAMINALTMSPSLPSLSPSANAVAGPGPNTIRRSATPLNTYNPRKDLPASVKSQWGSNDNMFGGGPTICHTMFTPDLVLPPSSTPAPLRSLADLPRVNINPHLNDESVTRGHMLAGVGNGQDTSKTFSNWSEETPFSLRSMDSYRMQMWSRLAREAAADKANLTGDIRPKFFVEVKDEPQSLPLTPPPGVAALAASAASTHITSKLANSFFSAFQGTGSSLDNDKLAAVVTGQANLRVVPTESIPEFTYSSTSADVSYNEDCLSMLMGGLKLQSGPGSRSPSVGARENPLGALCGFLIRATPTRA</sequence>
<organism evidence="6">
    <name type="scientific">Kwoniella pini CBS 10737</name>
    <dbReference type="NCBI Taxonomy" id="1296096"/>
    <lineage>
        <taxon>Eukaryota</taxon>
        <taxon>Fungi</taxon>
        <taxon>Dikarya</taxon>
        <taxon>Basidiomycota</taxon>
        <taxon>Agaricomycotina</taxon>
        <taxon>Tremellomycetes</taxon>
        <taxon>Tremellales</taxon>
        <taxon>Cryptococcaceae</taxon>
        <taxon>Kwoniella</taxon>
    </lineage>
</organism>
<dbReference type="EMBL" id="CP144520">
    <property type="protein sequence ID" value="WWC67942.1"/>
    <property type="molecule type" value="Genomic_DNA"/>
</dbReference>
<proteinExistence type="predicted"/>
<keyword evidence="2" id="KW-0539">Nucleus</keyword>
<protein>
    <recommendedName>
        <fullName evidence="5">BZIP domain-containing protein</fullName>
    </recommendedName>
</protein>
<evidence type="ECO:0000256" key="4">
    <source>
        <dbReference type="SAM" id="MobiDB-lite"/>
    </source>
</evidence>
<dbReference type="PANTHER" id="PTHR40621:SF10">
    <property type="entry name" value="BZIP DOMAIN-CONTAINING PROTEIN"/>
    <property type="match status" value="1"/>
</dbReference>
<feature type="compositionally biased region" description="Low complexity" evidence="4">
    <location>
        <begin position="218"/>
        <end position="239"/>
    </location>
</feature>